<feature type="domain" description="Quinolinate phosphoribosyl transferase N-terminal" evidence="7">
    <location>
        <begin position="30"/>
        <end position="111"/>
    </location>
</feature>
<dbReference type="NCBIfam" id="TIGR01334">
    <property type="entry name" value="modD"/>
    <property type="match status" value="1"/>
</dbReference>
<gene>
    <name evidence="8" type="ORF">SAMN05421779_10449</name>
</gene>
<dbReference type="PANTHER" id="PTHR32179:SF4">
    <property type="entry name" value="PYROPHOSPHORYLASE MODD-RELATED"/>
    <property type="match status" value="1"/>
</dbReference>
<dbReference type="Pfam" id="PF01729">
    <property type="entry name" value="QRPTase_C"/>
    <property type="match status" value="1"/>
</dbReference>
<evidence type="ECO:0000313" key="8">
    <source>
        <dbReference type="EMBL" id="SIS84086.1"/>
    </source>
</evidence>
<evidence type="ECO:0000259" key="6">
    <source>
        <dbReference type="Pfam" id="PF01729"/>
    </source>
</evidence>
<protein>
    <recommendedName>
        <fullName evidence="2">Putative pyrophosphorylase ModD</fullName>
    </recommendedName>
</protein>
<proteinExistence type="inferred from homology"/>
<evidence type="ECO:0000256" key="5">
    <source>
        <dbReference type="PIRNR" id="PIRNR006250"/>
    </source>
</evidence>
<dbReference type="InterPro" id="IPR022412">
    <property type="entry name" value="Quinolinate_PRibosylTrfase_N"/>
</dbReference>
<dbReference type="OrthoDB" id="8216773at2"/>
<dbReference type="PIRSF" id="PIRSF006250">
    <property type="entry name" value="NadC_ModD"/>
    <property type="match status" value="1"/>
</dbReference>
<dbReference type="InterPro" id="IPR037128">
    <property type="entry name" value="Quinolinate_PRibosylTase_N_sf"/>
</dbReference>
<dbReference type="PANTHER" id="PTHR32179">
    <property type="entry name" value="NICOTINATE-NUCLEOTIDE PYROPHOSPHORYLASE [CARBOXYLATING]"/>
    <property type="match status" value="1"/>
</dbReference>
<reference evidence="8 9" key="1">
    <citation type="submission" date="2017-01" db="EMBL/GenBank/DDBJ databases">
        <authorList>
            <person name="Mah S.A."/>
            <person name="Swanson W.J."/>
            <person name="Moy G.W."/>
            <person name="Vacquier V.D."/>
        </authorList>
    </citation>
    <scope>NUCLEOTIDE SEQUENCE [LARGE SCALE GENOMIC DNA]</scope>
    <source>
        <strain evidence="8 9">DSM 11589</strain>
    </source>
</reference>
<dbReference type="SUPFAM" id="SSF51690">
    <property type="entry name" value="Nicotinate/Quinolinate PRTase C-terminal domain-like"/>
    <property type="match status" value="1"/>
</dbReference>
<dbReference type="InterPro" id="IPR013785">
    <property type="entry name" value="Aldolase_TIM"/>
</dbReference>
<dbReference type="GO" id="GO:0034213">
    <property type="term" value="P:quinolinate catabolic process"/>
    <property type="evidence" value="ECO:0007669"/>
    <property type="project" value="TreeGrafter"/>
</dbReference>
<dbReference type="InterPro" id="IPR036068">
    <property type="entry name" value="Nicotinate_pribotase-like_C"/>
</dbReference>
<dbReference type="GO" id="GO:0009435">
    <property type="term" value="P:NAD+ biosynthetic process"/>
    <property type="evidence" value="ECO:0007669"/>
    <property type="project" value="InterPro"/>
</dbReference>
<organism evidence="8 9">
    <name type="scientific">Insolitispirillum peregrinum</name>
    <dbReference type="NCBI Taxonomy" id="80876"/>
    <lineage>
        <taxon>Bacteria</taxon>
        <taxon>Pseudomonadati</taxon>
        <taxon>Pseudomonadota</taxon>
        <taxon>Alphaproteobacteria</taxon>
        <taxon>Rhodospirillales</taxon>
        <taxon>Novispirillaceae</taxon>
        <taxon>Insolitispirillum</taxon>
    </lineage>
</organism>
<name>A0A1N7MDB7_9PROT</name>
<evidence type="ECO:0000313" key="9">
    <source>
        <dbReference type="Proteomes" id="UP000185678"/>
    </source>
</evidence>
<dbReference type="FunFam" id="3.20.20.70:FF:000030">
    <property type="entry name" value="Nicotinate-nucleotide pyrophosphorylase, carboxylating"/>
    <property type="match status" value="1"/>
</dbReference>
<evidence type="ECO:0000256" key="4">
    <source>
        <dbReference type="ARBA" id="ARBA00022679"/>
    </source>
</evidence>
<keyword evidence="3 5" id="KW-0328">Glycosyltransferase</keyword>
<evidence type="ECO:0000256" key="2">
    <source>
        <dbReference type="ARBA" id="ARBA00019205"/>
    </source>
</evidence>
<dbReference type="Pfam" id="PF02749">
    <property type="entry name" value="QRPTase_N"/>
    <property type="match status" value="1"/>
</dbReference>
<feature type="domain" description="Quinolinate phosphoribosyl transferase C-terminal" evidence="6">
    <location>
        <begin position="115"/>
        <end position="281"/>
    </location>
</feature>
<dbReference type="STRING" id="80876.SAMN05421779_10449"/>
<accession>A0A1N7MDB7</accession>
<dbReference type="AlphaFoldDB" id="A0A1N7MDB7"/>
<evidence type="ECO:0000256" key="3">
    <source>
        <dbReference type="ARBA" id="ARBA00022676"/>
    </source>
</evidence>
<dbReference type="GO" id="GO:0005737">
    <property type="term" value="C:cytoplasm"/>
    <property type="evidence" value="ECO:0007669"/>
    <property type="project" value="TreeGrafter"/>
</dbReference>
<dbReference type="Proteomes" id="UP000185678">
    <property type="component" value="Unassembled WGS sequence"/>
</dbReference>
<dbReference type="InterPro" id="IPR006242">
    <property type="entry name" value="ModD"/>
</dbReference>
<dbReference type="Gene3D" id="3.20.20.70">
    <property type="entry name" value="Aldolase class I"/>
    <property type="match status" value="1"/>
</dbReference>
<dbReference type="InterPro" id="IPR002638">
    <property type="entry name" value="Quinolinate_PRibosylTrfase_C"/>
</dbReference>
<keyword evidence="4 5" id="KW-0808">Transferase</keyword>
<keyword evidence="9" id="KW-1185">Reference proteome</keyword>
<evidence type="ECO:0000259" key="7">
    <source>
        <dbReference type="Pfam" id="PF02749"/>
    </source>
</evidence>
<dbReference type="SUPFAM" id="SSF54675">
    <property type="entry name" value="Nicotinate/Quinolinate PRTase N-terminal domain-like"/>
    <property type="match status" value="1"/>
</dbReference>
<dbReference type="RefSeq" id="WP_076400513.1">
    <property type="nucleotide sequence ID" value="NZ_FTOA01000004.1"/>
</dbReference>
<comment type="similarity">
    <text evidence="1 5">Belongs to the NadC/ModD family.</text>
</comment>
<dbReference type="Gene3D" id="3.90.1170.20">
    <property type="entry name" value="Quinolinate phosphoribosyl transferase, N-terminal domain"/>
    <property type="match status" value="1"/>
</dbReference>
<dbReference type="InterPro" id="IPR027277">
    <property type="entry name" value="NadC/ModD"/>
</dbReference>
<sequence>MTLAHISLSSRALSDHDLTRLLHEDAPHGDLTTSSLGISGHPGQMTFRARGPQRLSCSEDAARLIELAGATILSVRPSGSTLADQDEILHAEGPAGALLLAWKVAQTLLEYTAGIASTTAALVAASRRPDGSGPLIACTRKTFPGTRALAARAVRDGGGIMHRLGLSETILLFPEHTPFTDLITAISHLRAAAPEKRVVVEVGSLASAQQAVHAGADVLQLEKFSPPNVAEVTQWVSTHAPQCIVAAAGGITPDNAAAYAAAGADVLVTSWPYFAPPRDVSVSITAKASA</sequence>
<dbReference type="EMBL" id="FTOA01000004">
    <property type="protein sequence ID" value="SIS84086.1"/>
    <property type="molecule type" value="Genomic_DNA"/>
</dbReference>
<dbReference type="GO" id="GO:0004514">
    <property type="term" value="F:nicotinate-nucleotide diphosphorylase (carboxylating) activity"/>
    <property type="evidence" value="ECO:0007669"/>
    <property type="project" value="InterPro"/>
</dbReference>
<evidence type="ECO:0000256" key="1">
    <source>
        <dbReference type="ARBA" id="ARBA00009400"/>
    </source>
</evidence>